<evidence type="ECO:0000256" key="3">
    <source>
        <dbReference type="ARBA" id="ARBA00022946"/>
    </source>
</evidence>
<evidence type="ECO:0000256" key="7">
    <source>
        <dbReference type="SAM" id="Coils"/>
    </source>
</evidence>
<accession>A0A674DUT4</accession>
<feature type="compositionally biased region" description="Pro residues" evidence="8">
    <location>
        <begin position="175"/>
        <end position="199"/>
    </location>
</feature>
<reference evidence="9" key="2">
    <citation type="submission" date="2025-09" db="UniProtKB">
        <authorList>
            <consortium name="Ensembl"/>
        </authorList>
    </citation>
    <scope>IDENTIFICATION</scope>
</reference>
<dbReference type="GO" id="GO:0005739">
    <property type="term" value="C:mitochondrion"/>
    <property type="evidence" value="ECO:0007669"/>
    <property type="project" value="UniProtKB-SubCell"/>
</dbReference>
<feature type="coiled-coil region" evidence="7">
    <location>
        <begin position="138"/>
        <end position="165"/>
    </location>
</feature>
<dbReference type="GO" id="GO:0009060">
    <property type="term" value="P:aerobic respiration"/>
    <property type="evidence" value="ECO:0007669"/>
    <property type="project" value="UniProtKB-UniRule"/>
</dbReference>
<evidence type="ECO:0000256" key="8">
    <source>
        <dbReference type="SAM" id="MobiDB-lite"/>
    </source>
</evidence>
<keyword evidence="3" id="KW-0809">Transit peptide</keyword>
<dbReference type="FunCoup" id="A0A674DUT4">
    <property type="interactions" value="1087"/>
</dbReference>
<dbReference type="Ensembl" id="ENSSTUT00000106611.1">
    <property type="protein sequence ID" value="ENSSTUP00000099331.1"/>
    <property type="gene ID" value="ENSSTUG00000044545.1"/>
</dbReference>
<comment type="subcellular location">
    <subcellularLocation>
        <location evidence="1 6">Mitochondrion</location>
    </subcellularLocation>
</comment>
<keyword evidence="4 6" id="KW-0496">Mitochondrion</keyword>
<dbReference type="PANTHER" id="PTHR14215">
    <property type="entry name" value="PROTEIN OF UNKNOWN FUNCTION DUF729"/>
    <property type="match status" value="1"/>
</dbReference>
<gene>
    <name evidence="9" type="primary">MTFR1</name>
    <name evidence="9" type="synonym">mtfr1</name>
</gene>
<evidence type="ECO:0000313" key="10">
    <source>
        <dbReference type="Proteomes" id="UP000472277"/>
    </source>
</evidence>
<dbReference type="Pfam" id="PF05308">
    <property type="entry name" value="Mito_fiss_reg"/>
    <property type="match status" value="1"/>
</dbReference>
<evidence type="ECO:0000256" key="1">
    <source>
        <dbReference type="ARBA" id="ARBA00004173"/>
    </source>
</evidence>
<comment type="function">
    <text evidence="6">Plays a role in mitochondrial aerobic respiration. Regulates mitochondrial organization and fission.</text>
</comment>
<comment type="function">
    <text evidence="5">May play a role in mitochondrial aerobic respiration. May also regulate mitochondrial organization and fission.</text>
</comment>
<evidence type="ECO:0000256" key="2">
    <source>
        <dbReference type="ARBA" id="ARBA00005807"/>
    </source>
</evidence>
<organism evidence="9 10">
    <name type="scientific">Salmo trutta</name>
    <name type="common">Brown trout</name>
    <dbReference type="NCBI Taxonomy" id="8032"/>
    <lineage>
        <taxon>Eukaryota</taxon>
        <taxon>Metazoa</taxon>
        <taxon>Chordata</taxon>
        <taxon>Craniata</taxon>
        <taxon>Vertebrata</taxon>
        <taxon>Euteleostomi</taxon>
        <taxon>Actinopterygii</taxon>
        <taxon>Neopterygii</taxon>
        <taxon>Teleostei</taxon>
        <taxon>Protacanthopterygii</taxon>
        <taxon>Salmoniformes</taxon>
        <taxon>Salmonidae</taxon>
        <taxon>Salmoninae</taxon>
        <taxon>Salmo</taxon>
    </lineage>
</organism>
<comment type="similarity">
    <text evidence="2 6">Belongs to the MTFR1 family.</text>
</comment>
<keyword evidence="10" id="KW-1185">Reference proteome</keyword>
<reference evidence="9" key="1">
    <citation type="submission" date="2025-08" db="UniProtKB">
        <authorList>
            <consortium name="Ensembl"/>
        </authorList>
    </citation>
    <scope>IDENTIFICATION</scope>
</reference>
<feature type="region of interest" description="Disordered" evidence="8">
    <location>
        <begin position="168"/>
        <end position="202"/>
    </location>
</feature>
<dbReference type="AlphaFoldDB" id="A0A674DUT4"/>
<dbReference type="InParanoid" id="A0A674DUT4"/>
<keyword evidence="7" id="KW-0175">Coiled coil</keyword>
<dbReference type="GO" id="GO:0000266">
    <property type="term" value="P:mitochondrial fission"/>
    <property type="evidence" value="ECO:0007669"/>
    <property type="project" value="UniProtKB-UniRule"/>
</dbReference>
<evidence type="ECO:0000256" key="6">
    <source>
        <dbReference type="RuleBase" id="RU369053"/>
    </source>
</evidence>
<feature type="region of interest" description="Disordered" evidence="8">
    <location>
        <begin position="84"/>
        <end position="118"/>
    </location>
</feature>
<dbReference type="GeneTree" id="ENSGT00950000183215"/>
<evidence type="ECO:0000256" key="4">
    <source>
        <dbReference type="ARBA" id="ARBA00023128"/>
    </source>
</evidence>
<dbReference type="PANTHER" id="PTHR14215:SF1">
    <property type="entry name" value="MITOCHONDRIAL FISSION REGULATOR 1"/>
    <property type="match status" value="1"/>
</dbReference>
<protein>
    <recommendedName>
        <fullName evidence="6">Mitochondrial fission regulator</fullName>
    </recommendedName>
</protein>
<name>A0A674DUT4_SALTR</name>
<evidence type="ECO:0000313" key="9">
    <source>
        <dbReference type="Ensembl" id="ENSSTUP00000099331.1"/>
    </source>
</evidence>
<evidence type="ECO:0000256" key="5">
    <source>
        <dbReference type="ARBA" id="ARBA00037378"/>
    </source>
</evidence>
<dbReference type="Proteomes" id="UP000472277">
    <property type="component" value="Chromosome 6"/>
</dbReference>
<dbReference type="InterPro" id="IPR007972">
    <property type="entry name" value="Mtfr1"/>
</dbReference>
<sequence>MSQENTRIEKNLAFGFSGKAYGSSRSIVRRIATNLPLKPCPRVHFQLNPYTEDRSVLNSAGRQNGLVASLADVVWIDREEEEDENDWFGFGRPRSEAPSGLMFRSHPPQPKQQPLPRRRSLPSLHQAEPEPQGQTRSNDEAIQKISALETELAKLRAQIAQIVLTQEQNAQTPAPGGPPAPGRPPPPCAPPPPPPPPPLMGFQRSFSVIDLIQERRGKKTDGQTLLNQGPKQAEVPNMLDVLKDIGKVKLRPAKRWAPCSSDFYITEDGHNSVLLTENLTNFQLKQIFLTSCVLLSSRPEESQAKPSEPTDAASLIANALKRKFAHRYRHNSNEDKEFDFPSSELKPFCSEFPKTDKVEVPLVRATLILH</sequence>
<proteinExistence type="inferred from homology"/>